<feature type="domain" description="Glycosyl transferase family 1" evidence="2">
    <location>
        <begin position="182"/>
        <end position="335"/>
    </location>
</feature>
<dbReference type="CDD" id="cd03801">
    <property type="entry name" value="GT4_PimA-like"/>
    <property type="match status" value="1"/>
</dbReference>
<dbReference type="GO" id="GO:0009103">
    <property type="term" value="P:lipopolysaccharide biosynthetic process"/>
    <property type="evidence" value="ECO:0007669"/>
    <property type="project" value="TreeGrafter"/>
</dbReference>
<feature type="domain" description="Glycosyltransferase subfamily 4-like N-terminal" evidence="3">
    <location>
        <begin position="90"/>
        <end position="167"/>
    </location>
</feature>
<dbReference type="Gene3D" id="3.40.50.2000">
    <property type="entry name" value="Glycogen Phosphorylase B"/>
    <property type="match status" value="2"/>
</dbReference>
<evidence type="ECO:0000259" key="2">
    <source>
        <dbReference type="Pfam" id="PF00534"/>
    </source>
</evidence>
<evidence type="ECO:0000313" key="5">
    <source>
        <dbReference type="Proteomes" id="UP000192917"/>
    </source>
</evidence>
<dbReference type="PANTHER" id="PTHR46401">
    <property type="entry name" value="GLYCOSYLTRANSFERASE WBBK-RELATED"/>
    <property type="match status" value="1"/>
</dbReference>
<reference evidence="4 5" key="1">
    <citation type="submission" date="2017-04" db="EMBL/GenBank/DDBJ databases">
        <authorList>
            <person name="Afonso C.L."/>
            <person name="Miller P.J."/>
            <person name="Scott M.A."/>
            <person name="Spackman E."/>
            <person name="Goraichik I."/>
            <person name="Dimitrov K.M."/>
            <person name="Suarez D.L."/>
            <person name="Swayne D.E."/>
        </authorList>
    </citation>
    <scope>NUCLEOTIDE SEQUENCE [LARGE SCALE GENOMIC DNA]</scope>
    <source>
        <strain evidence="4 5">USBA 355</strain>
    </source>
</reference>
<dbReference type="GO" id="GO:0016757">
    <property type="term" value="F:glycosyltransferase activity"/>
    <property type="evidence" value="ECO:0007669"/>
    <property type="project" value="InterPro"/>
</dbReference>
<evidence type="ECO:0000256" key="1">
    <source>
        <dbReference type="ARBA" id="ARBA00022679"/>
    </source>
</evidence>
<dbReference type="InterPro" id="IPR028098">
    <property type="entry name" value="Glyco_trans_4-like_N"/>
</dbReference>
<protein>
    <submittedName>
        <fullName evidence="4">Glycosyltransferase involved in cell wall bisynthesis</fullName>
    </submittedName>
</protein>
<dbReference type="EMBL" id="FWZX01000005">
    <property type="protein sequence ID" value="SMF11938.1"/>
    <property type="molecule type" value="Genomic_DNA"/>
</dbReference>
<dbReference type="SUPFAM" id="SSF53756">
    <property type="entry name" value="UDP-Glycosyltransferase/glycogen phosphorylase"/>
    <property type="match status" value="1"/>
</dbReference>
<dbReference type="Pfam" id="PF13439">
    <property type="entry name" value="Glyco_transf_4"/>
    <property type="match status" value="1"/>
</dbReference>
<dbReference type="STRING" id="560819.SAMN05428998_10547"/>
<proteinExistence type="predicted"/>
<dbReference type="AlphaFoldDB" id="A0A1Y6BHU1"/>
<dbReference type="Pfam" id="PF00534">
    <property type="entry name" value="Glycos_transf_1"/>
    <property type="match status" value="1"/>
</dbReference>
<name>A0A1Y6BHU1_9PROT</name>
<dbReference type="InterPro" id="IPR001296">
    <property type="entry name" value="Glyco_trans_1"/>
</dbReference>
<evidence type="ECO:0000313" key="4">
    <source>
        <dbReference type="EMBL" id="SMF11938.1"/>
    </source>
</evidence>
<keyword evidence="1 4" id="KW-0808">Transferase</keyword>
<dbReference type="PANTHER" id="PTHR46401:SF2">
    <property type="entry name" value="GLYCOSYLTRANSFERASE WBBK-RELATED"/>
    <property type="match status" value="1"/>
</dbReference>
<organism evidence="4 5">
    <name type="scientific">Tistlia consotensis USBA 355</name>
    <dbReference type="NCBI Taxonomy" id="560819"/>
    <lineage>
        <taxon>Bacteria</taxon>
        <taxon>Pseudomonadati</taxon>
        <taxon>Pseudomonadota</taxon>
        <taxon>Alphaproteobacteria</taxon>
        <taxon>Rhodospirillales</taxon>
        <taxon>Rhodovibrionaceae</taxon>
        <taxon>Tistlia</taxon>
    </lineage>
</organism>
<evidence type="ECO:0000259" key="3">
    <source>
        <dbReference type="Pfam" id="PF13439"/>
    </source>
</evidence>
<sequence>MSRSGPAETEGMPLAFAVPGRLGTLTGGFLYDRWIVEGLRRRGRAVELVELPDGFPFPSEPRRAEAEARLATLPDGRPLVVDGLAAGVLPEAMAALGGRLPLTLLVHHPLAAESGLAPEQVRALRDSERSALTAAQRVVTTSGATAETLGRDYAVPAERLRVVPPGTTPAPLALGGDGRCPHLLCVGSLIPRKGQDLLIEALAPLAGLPWRLTLAGAARDPGFAAGVEARATALGLAGRVAFPGELEPGALAGLYASADLYLQPSRLEGYGMAIAEALARGLPVLCSARAAIVGELPPDSVATVPAGEREPLTARLADLLESRSQRRSLAAAARRARDLLPDWPAAAERFESALAAPPEVAARLLRHG</sequence>
<keyword evidence="5" id="KW-1185">Reference proteome</keyword>
<dbReference type="Proteomes" id="UP000192917">
    <property type="component" value="Unassembled WGS sequence"/>
</dbReference>
<gene>
    <name evidence="4" type="ORF">SAMN05428998_10547</name>
</gene>
<accession>A0A1Y6BHU1</accession>
<dbReference type="RefSeq" id="WP_085122068.1">
    <property type="nucleotide sequence ID" value="NZ_FWZX01000005.1"/>
</dbReference>